<dbReference type="EMBL" id="BMPZ01000002">
    <property type="protein sequence ID" value="GGI76754.1"/>
    <property type="molecule type" value="Genomic_DNA"/>
</dbReference>
<evidence type="ECO:0000313" key="1">
    <source>
        <dbReference type="EMBL" id="GGI76754.1"/>
    </source>
</evidence>
<gene>
    <name evidence="1" type="ORF">GCM10009332_12710</name>
</gene>
<comment type="caution">
    <text evidence="1">The sequence shown here is derived from an EMBL/GenBank/DDBJ whole genome shotgun (WGS) entry which is preliminary data.</text>
</comment>
<organism evidence="1 2">
    <name type="scientific">Shewanella gelidii</name>
    <dbReference type="NCBI Taxonomy" id="1642821"/>
    <lineage>
        <taxon>Bacteria</taxon>
        <taxon>Pseudomonadati</taxon>
        <taxon>Pseudomonadota</taxon>
        <taxon>Gammaproteobacteria</taxon>
        <taxon>Alteromonadales</taxon>
        <taxon>Shewanellaceae</taxon>
        <taxon>Shewanella</taxon>
    </lineage>
</organism>
<evidence type="ECO:0000313" key="2">
    <source>
        <dbReference type="Proteomes" id="UP000613743"/>
    </source>
</evidence>
<dbReference type="Proteomes" id="UP000613743">
    <property type="component" value="Unassembled WGS sequence"/>
</dbReference>
<name>A0A917N848_9GAMM</name>
<accession>A0A917N848</accession>
<proteinExistence type="predicted"/>
<protein>
    <submittedName>
        <fullName evidence="1">Uncharacterized protein</fullName>
    </submittedName>
</protein>
<reference evidence="1" key="1">
    <citation type="journal article" date="2014" name="Int. J. Syst. Evol. Microbiol.">
        <title>Complete genome sequence of Corynebacterium casei LMG S-19264T (=DSM 44701T), isolated from a smear-ripened cheese.</title>
        <authorList>
            <consortium name="US DOE Joint Genome Institute (JGI-PGF)"/>
            <person name="Walter F."/>
            <person name="Albersmeier A."/>
            <person name="Kalinowski J."/>
            <person name="Ruckert C."/>
        </authorList>
    </citation>
    <scope>NUCLEOTIDE SEQUENCE</scope>
    <source>
        <strain evidence="1">JCM 30804</strain>
    </source>
</reference>
<dbReference type="AlphaFoldDB" id="A0A917N848"/>
<sequence>MFELKLVAIIDIAGRYMSIASGVMATIAESIGMKNIIFMPIFGEVCEGLEFNRYTTFGRNN</sequence>
<keyword evidence="2" id="KW-1185">Reference proteome</keyword>
<reference evidence="1" key="2">
    <citation type="submission" date="2020-09" db="EMBL/GenBank/DDBJ databases">
        <authorList>
            <person name="Sun Q."/>
            <person name="Ohkuma M."/>
        </authorList>
    </citation>
    <scope>NUCLEOTIDE SEQUENCE</scope>
    <source>
        <strain evidence="1">JCM 30804</strain>
    </source>
</reference>